<proteinExistence type="predicted"/>
<name>A0ABC8SXD5_9AQUA</name>
<dbReference type="AlphaFoldDB" id="A0ABC8SXD5"/>
<feature type="domain" description="Protein kinase" evidence="5">
    <location>
        <begin position="1"/>
        <end position="150"/>
    </location>
</feature>
<dbReference type="Pfam" id="PF00069">
    <property type="entry name" value="Pkinase"/>
    <property type="match status" value="1"/>
</dbReference>
<feature type="non-terminal residue" evidence="6">
    <location>
        <position position="150"/>
    </location>
</feature>
<organism evidence="6 7">
    <name type="scientific">Ilex paraguariensis</name>
    <name type="common">yerba mate</name>
    <dbReference type="NCBI Taxonomy" id="185542"/>
    <lineage>
        <taxon>Eukaryota</taxon>
        <taxon>Viridiplantae</taxon>
        <taxon>Streptophyta</taxon>
        <taxon>Embryophyta</taxon>
        <taxon>Tracheophyta</taxon>
        <taxon>Spermatophyta</taxon>
        <taxon>Magnoliopsida</taxon>
        <taxon>eudicotyledons</taxon>
        <taxon>Gunneridae</taxon>
        <taxon>Pentapetalae</taxon>
        <taxon>asterids</taxon>
        <taxon>campanulids</taxon>
        <taxon>Aquifoliales</taxon>
        <taxon>Aquifoliaceae</taxon>
        <taxon>Ilex</taxon>
    </lineage>
</organism>
<dbReference type="EMBL" id="CAUOFW020003380">
    <property type="protein sequence ID" value="CAK9159553.1"/>
    <property type="molecule type" value="Genomic_DNA"/>
</dbReference>
<sequence length="150" mass="16255">MGNGSLSNHLFGSGAKKLNWAICRKIAIGIANGLAYLHKGVQVAIIHRDVKASNIHLIVIDQLFEPKLADFGLAKFTPDGLSHTEYSCGWNSSGKKAVISVNGGQALLLTDWAWSLVREGRPLDVIEVGMAMLDPPEVTEIYVWVAVLSM</sequence>
<protein>
    <recommendedName>
        <fullName evidence="5">Protein kinase domain-containing protein</fullName>
    </recommendedName>
</protein>
<keyword evidence="4" id="KW-0067">ATP-binding</keyword>
<dbReference type="Gene3D" id="1.10.510.10">
    <property type="entry name" value="Transferase(Phosphotransferase) domain 1"/>
    <property type="match status" value="1"/>
</dbReference>
<keyword evidence="7" id="KW-1185">Reference proteome</keyword>
<dbReference type="GO" id="GO:0016301">
    <property type="term" value="F:kinase activity"/>
    <property type="evidence" value="ECO:0007669"/>
    <property type="project" value="UniProtKB-KW"/>
</dbReference>
<evidence type="ECO:0000256" key="3">
    <source>
        <dbReference type="ARBA" id="ARBA00022777"/>
    </source>
</evidence>
<keyword evidence="3" id="KW-0418">Kinase</keyword>
<dbReference type="GO" id="GO:0005524">
    <property type="term" value="F:ATP binding"/>
    <property type="evidence" value="ECO:0007669"/>
    <property type="project" value="UniProtKB-KW"/>
</dbReference>
<dbReference type="PANTHER" id="PTHR47973">
    <property type="entry name" value="CYSTEINE-RICH RECEPTOR-LIKE PROTEIN KINASE 3"/>
    <property type="match status" value="1"/>
</dbReference>
<gene>
    <name evidence="6" type="ORF">ILEXP_LOCUS28251</name>
</gene>
<dbReference type="InterPro" id="IPR011009">
    <property type="entry name" value="Kinase-like_dom_sf"/>
</dbReference>
<comment type="caution">
    <text evidence="6">The sequence shown here is derived from an EMBL/GenBank/DDBJ whole genome shotgun (WGS) entry which is preliminary data.</text>
</comment>
<dbReference type="SUPFAM" id="SSF56112">
    <property type="entry name" value="Protein kinase-like (PK-like)"/>
    <property type="match status" value="1"/>
</dbReference>
<dbReference type="InterPro" id="IPR052059">
    <property type="entry name" value="CR_Ser/Thr_kinase"/>
</dbReference>
<evidence type="ECO:0000256" key="4">
    <source>
        <dbReference type="ARBA" id="ARBA00022840"/>
    </source>
</evidence>
<evidence type="ECO:0000259" key="5">
    <source>
        <dbReference type="PROSITE" id="PS50011"/>
    </source>
</evidence>
<reference evidence="6 7" key="1">
    <citation type="submission" date="2024-02" db="EMBL/GenBank/DDBJ databases">
        <authorList>
            <person name="Vignale AGUSTIN F."/>
            <person name="Sosa J E."/>
            <person name="Modenutti C."/>
        </authorList>
    </citation>
    <scope>NUCLEOTIDE SEQUENCE [LARGE SCALE GENOMIC DNA]</scope>
</reference>
<dbReference type="Proteomes" id="UP001642360">
    <property type="component" value="Unassembled WGS sequence"/>
</dbReference>
<keyword evidence="2" id="KW-0547">Nucleotide-binding</keyword>
<evidence type="ECO:0000313" key="7">
    <source>
        <dbReference type="Proteomes" id="UP001642360"/>
    </source>
</evidence>
<dbReference type="PROSITE" id="PS50011">
    <property type="entry name" value="PROTEIN_KINASE_DOM"/>
    <property type="match status" value="1"/>
</dbReference>
<accession>A0ABC8SXD5</accession>
<evidence type="ECO:0000256" key="2">
    <source>
        <dbReference type="ARBA" id="ARBA00022741"/>
    </source>
</evidence>
<dbReference type="InterPro" id="IPR000719">
    <property type="entry name" value="Prot_kinase_dom"/>
</dbReference>
<evidence type="ECO:0000313" key="6">
    <source>
        <dbReference type="EMBL" id="CAK9159553.1"/>
    </source>
</evidence>
<keyword evidence="1" id="KW-0808">Transferase</keyword>
<evidence type="ECO:0000256" key="1">
    <source>
        <dbReference type="ARBA" id="ARBA00022679"/>
    </source>
</evidence>